<evidence type="ECO:0000313" key="3">
    <source>
        <dbReference type="Proteomes" id="UP001187531"/>
    </source>
</evidence>
<keyword evidence="3" id="KW-1185">Reference proteome</keyword>
<dbReference type="Pfam" id="PF02862">
    <property type="entry name" value="DDHD"/>
    <property type="match status" value="1"/>
</dbReference>
<reference evidence="2" key="1">
    <citation type="submission" date="2023-07" db="EMBL/GenBank/DDBJ databases">
        <title>Chromosome-level genome assembly of Artemia franciscana.</title>
        <authorList>
            <person name="Jo E."/>
        </authorList>
    </citation>
    <scope>NUCLEOTIDE SEQUENCE</scope>
    <source>
        <tissue evidence="2">Whole body</tissue>
    </source>
</reference>
<dbReference type="InterPro" id="IPR004177">
    <property type="entry name" value="DDHD_dom"/>
</dbReference>
<accession>A0AA88HHY5</accession>
<dbReference type="InterPro" id="IPR013087">
    <property type="entry name" value="Znf_C2H2_type"/>
</dbReference>
<evidence type="ECO:0000313" key="2">
    <source>
        <dbReference type="EMBL" id="KAK2709338.1"/>
    </source>
</evidence>
<protein>
    <recommendedName>
        <fullName evidence="1">C2H2-type domain-containing protein</fullName>
    </recommendedName>
</protein>
<gene>
    <name evidence="2" type="ORF">QYM36_013118</name>
</gene>
<name>A0AA88HHY5_ARTSF</name>
<comment type="caution">
    <text evidence="2">The sequence shown here is derived from an EMBL/GenBank/DDBJ whole genome shotgun (WGS) entry which is preliminary data.</text>
</comment>
<dbReference type="AlphaFoldDB" id="A0AA88HHY5"/>
<dbReference type="Proteomes" id="UP001187531">
    <property type="component" value="Unassembled WGS sequence"/>
</dbReference>
<dbReference type="PROSITE" id="PS00028">
    <property type="entry name" value="ZINC_FINGER_C2H2_1"/>
    <property type="match status" value="1"/>
</dbReference>
<dbReference type="EMBL" id="JAVRJZ010000017">
    <property type="protein sequence ID" value="KAK2709338.1"/>
    <property type="molecule type" value="Genomic_DNA"/>
</dbReference>
<proteinExistence type="predicted"/>
<evidence type="ECO:0000259" key="1">
    <source>
        <dbReference type="PROSITE" id="PS00028"/>
    </source>
</evidence>
<sequence>MYFSYSLVADRTISFSIIGPVCNGSPIRKLSKCPTDSSSATETIWLTSPSNQAKQLEKFHLRPSVQIEKLSKHTIEETCLGKWRCNSCGKIENSLYLLQLHVSTNFETGLSFNCEICGVEIEDYSNFVIHYIEHEVDKNKKCPICLCTNINNIEEHVIAKSHFLKDSAAFGFSDCVSQMNYKKPRLAVLSNSSMDEYLQGLVNRIVSVTLDESVGLIGEPLQTGPIIENEIVLSATSEYEKYIWSQFSVEKDKYDEETMIILQPSPSSGFAELRGSDDPANVNMQVGALNEGRRIDYVLQKGPLASLSEYASAMASHVGYCS</sequence>
<organism evidence="2 3">
    <name type="scientific">Artemia franciscana</name>
    <name type="common">Brine shrimp</name>
    <name type="synonym">Artemia sanfranciscana</name>
    <dbReference type="NCBI Taxonomy" id="6661"/>
    <lineage>
        <taxon>Eukaryota</taxon>
        <taxon>Metazoa</taxon>
        <taxon>Ecdysozoa</taxon>
        <taxon>Arthropoda</taxon>
        <taxon>Crustacea</taxon>
        <taxon>Branchiopoda</taxon>
        <taxon>Anostraca</taxon>
        <taxon>Artemiidae</taxon>
        <taxon>Artemia</taxon>
    </lineage>
</organism>
<feature type="domain" description="C2H2-type" evidence="1">
    <location>
        <begin position="114"/>
        <end position="134"/>
    </location>
</feature>
<feature type="non-terminal residue" evidence="2">
    <location>
        <position position="322"/>
    </location>
</feature>
<dbReference type="GO" id="GO:0046872">
    <property type="term" value="F:metal ion binding"/>
    <property type="evidence" value="ECO:0007669"/>
    <property type="project" value="InterPro"/>
</dbReference>